<accession>A0A285C0S0</accession>
<reference evidence="1 2" key="1">
    <citation type="submission" date="2017-08" db="EMBL/GenBank/DDBJ databases">
        <authorList>
            <person name="de Groot N.N."/>
        </authorList>
    </citation>
    <scope>NUCLEOTIDE SEQUENCE [LARGE SCALE GENOMIC DNA]</scope>
    <source>
        <strain evidence="1 2">Nm15</strain>
    </source>
</reference>
<proteinExistence type="predicted"/>
<organism evidence="1 2">
    <name type="scientific">Nitrosomonas ureae</name>
    <dbReference type="NCBI Taxonomy" id="44577"/>
    <lineage>
        <taxon>Bacteria</taxon>
        <taxon>Pseudomonadati</taxon>
        <taxon>Pseudomonadota</taxon>
        <taxon>Betaproteobacteria</taxon>
        <taxon>Nitrosomonadales</taxon>
        <taxon>Nitrosomonadaceae</taxon>
        <taxon>Nitrosomonas</taxon>
    </lineage>
</organism>
<dbReference type="Proteomes" id="UP000242498">
    <property type="component" value="Chromosome I"/>
</dbReference>
<gene>
    <name evidence="1" type="ORF">SAMN06296273_2642</name>
</gene>
<sequence length="59" mass="6905">MRKSFPKDLPQQTGRKNAPIHVAKLQNYDNDNRCDIIYKNVNESESFIRQAVEKQNEAL</sequence>
<evidence type="ECO:0000313" key="2">
    <source>
        <dbReference type="Proteomes" id="UP000242498"/>
    </source>
</evidence>
<evidence type="ECO:0000313" key="1">
    <source>
        <dbReference type="EMBL" id="SNX61187.1"/>
    </source>
</evidence>
<protein>
    <submittedName>
        <fullName evidence="1">Uncharacterized protein</fullName>
    </submittedName>
</protein>
<dbReference type="AlphaFoldDB" id="A0A285C0S0"/>
<dbReference type="EMBL" id="LT907782">
    <property type="protein sequence ID" value="SNX61187.1"/>
    <property type="molecule type" value="Genomic_DNA"/>
</dbReference>
<name>A0A285C0S0_9PROT</name>